<dbReference type="EMBL" id="LITU01000053">
    <property type="protein sequence ID" value="KOY16328.1"/>
    <property type="molecule type" value="Genomic_DNA"/>
</dbReference>
<reference evidence="2 3" key="1">
    <citation type="submission" date="2015-08" db="EMBL/GenBank/DDBJ databases">
        <title>Draft genome sequence of cellulolytic and xylanolytic Paenibacillus sp. A59, isolated from a decaying forest soil from Patagonia, Argentina.</title>
        <authorList>
            <person name="Ghio S."/>
            <person name="Caceres A.M."/>
            <person name="Talia P."/>
            <person name="Grasso D."/>
            <person name="Campos E."/>
        </authorList>
    </citation>
    <scope>NUCLEOTIDE SEQUENCE [LARGE SCALE GENOMIC DNA]</scope>
    <source>
        <strain evidence="2 3">A59</strain>
    </source>
</reference>
<dbReference type="AlphaFoldDB" id="A0A0M9BPB0"/>
<dbReference type="RefSeq" id="WP_053780765.1">
    <property type="nucleotide sequence ID" value="NZ_LITU01000053.1"/>
</dbReference>
<dbReference type="PANTHER" id="PTHR43821:SF1">
    <property type="entry name" value="NAD(P)H NITROREDUCTASE YDJA-RELATED"/>
    <property type="match status" value="1"/>
</dbReference>
<evidence type="ECO:0000313" key="2">
    <source>
        <dbReference type="EMBL" id="KOY16328.1"/>
    </source>
</evidence>
<evidence type="ECO:0000313" key="3">
    <source>
        <dbReference type="Proteomes" id="UP000037688"/>
    </source>
</evidence>
<gene>
    <name evidence="2" type="ORF">AMS66_10635</name>
</gene>
<name>A0A0M9BPB0_9BACL</name>
<protein>
    <recommendedName>
        <fullName evidence="1">Nitroreductase domain-containing protein</fullName>
    </recommendedName>
</protein>
<dbReference type="PANTHER" id="PTHR43821">
    <property type="entry name" value="NAD(P)H NITROREDUCTASE YDJA-RELATED"/>
    <property type="match status" value="1"/>
</dbReference>
<dbReference type="SUPFAM" id="SSF55469">
    <property type="entry name" value="FMN-dependent nitroreductase-like"/>
    <property type="match status" value="1"/>
</dbReference>
<dbReference type="Proteomes" id="UP000037688">
    <property type="component" value="Unassembled WGS sequence"/>
</dbReference>
<keyword evidence="3" id="KW-1185">Reference proteome</keyword>
<dbReference type="OrthoDB" id="9804207at2"/>
<feature type="domain" description="Nitroreductase" evidence="1">
    <location>
        <begin position="20"/>
        <end position="162"/>
    </location>
</feature>
<comment type="caution">
    <text evidence="2">The sequence shown here is derived from an EMBL/GenBank/DDBJ whole genome shotgun (WGS) entry which is preliminary data.</text>
</comment>
<evidence type="ECO:0000259" key="1">
    <source>
        <dbReference type="Pfam" id="PF00881"/>
    </source>
</evidence>
<dbReference type="Gene3D" id="3.40.109.10">
    <property type="entry name" value="NADH Oxidase"/>
    <property type="match status" value="1"/>
</dbReference>
<proteinExistence type="predicted"/>
<organism evidence="2 3">
    <name type="scientific">Paenibacillus xylanivorans</name>
    <dbReference type="NCBI Taxonomy" id="1705561"/>
    <lineage>
        <taxon>Bacteria</taxon>
        <taxon>Bacillati</taxon>
        <taxon>Bacillota</taxon>
        <taxon>Bacilli</taxon>
        <taxon>Bacillales</taxon>
        <taxon>Paenibacillaceae</taxon>
        <taxon>Paenibacillus</taxon>
    </lineage>
</organism>
<dbReference type="GO" id="GO:0016491">
    <property type="term" value="F:oxidoreductase activity"/>
    <property type="evidence" value="ECO:0007669"/>
    <property type="project" value="InterPro"/>
</dbReference>
<sequence>MSTGLRQDAASDKKRTGTCEFSPLPVPQSVIRRLLDEADPSLYVMSSEPWRFMLFASEGRQLYLEAVRQSYPPHLADRYGDWATYQYTEAIPAHLVVVAPSSAREDHLMPAKAWSKRFCILAAEQGLNAVWKINDYQQHPVFMNLMGLTSEEKVLGVFHIGYGDQSALRDTDAGRPASELMTVYDHLV</sequence>
<dbReference type="PATRIC" id="fig|1705561.3.peg.1984"/>
<dbReference type="InterPro" id="IPR000415">
    <property type="entry name" value="Nitroreductase-like"/>
</dbReference>
<dbReference type="InterPro" id="IPR052530">
    <property type="entry name" value="NAD(P)H_nitroreductase"/>
</dbReference>
<accession>A0A0M9BPB0</accession>
<dbReference type="InterPro" id="IPR029479">
    <property type="entry name" value="Nitroreductase"/>
</dbReference>
<dbReference type="Pfam" id="PF00881">
    <property type="entry name" value="Nitroreductase"/>
    <property type="match status" value="1"/>
</dbReference>